<proteinExistence type="predicted"/>
<comment type="caution">
    <text evidence="1">The sequence shown here is derived from an EMBL/GenBank/DDBJ whole genome shotgun (WGS) entry which is preliminary data.</text>
</comment>
<sequence>MTKRFYTDQANIMRSDNYVTSDGETRMQPLLIVYANVPCRISQKALSTNSQTEAVNNIRYETKLFISPKIEIHQGDIISVIRGSSSKIYTAGEPFLYSTHQEVSLQRKERA</sequence>
<evidence type="ECO:0000313" key="2">
    <source>
        <dbReference type="Proteomes" id="UP001065593"/>
    </source>
</evidence>
<dbReference type="InterPro" id="IPR038667">
    <property type="entry name" value="XkdH-like_sf"/>
</dbReference>
<reference evidence="1" key="1">
    <citation type="submission" date="2022-08" db="EMBL/GenBank/DDBJ databases">
        <title>Draft genome sequence of Lysinibacillus sp. strain KH24.</title>
        <authorList>
            <person name="Kanbe H."/>
            <person name="Itoh H."/>
        </authorList>
    </citation>
    <scope>NUCLEOTIDE SEQUENCE</scope>
    <source>
        <strain evidence="1">KH24</strain>
    </source>
</reference>
<evidence type="ECO:0000313" key="1">
    <source>
        <dbReference type="EMBL" id="GLC87495.1"/>
    </source>
</evidence>
<dbReference type="Gene3D" id="2.40.10.370">
    <property type="entry name" value="Protein of unknown function DUF3599"/>
    <property type="match status" value="1"/>
</dbReference>
<organism evidence="1 2">
    <name type="scientific">Lysinibacillus piscis</name>
    <dbReference type="NCBI Taxonomy" id="2518931"/>
    <lineage>
        <taxon>Bacteria</taxon>
        <taxon>Bacillati</taxon>
        <taxon>Bacillota</taxon>
        <taxon>Bacilli</taxon>
        <taxon>Bacillales</taxon>
        <taxon>Bacillaceae</taxon>
        <taxon>Lysinibacillus</taxon>
    </lineage>
</organism>
<dbReference type="Proteomes" id="UP001065593">
    <property type="component" value="Unassembled WGS sequence"/>
</dbReference>
<accession>A0ABQ5NGI7</accession>
<keyword evidence="2" id="KW-1185">Reference proteome</keyword>
<gene>
    <name evidence="1" type="ORF">LYSBPC_06220</name>
</gene>
<name>A0ABQ5NGI7_9BACI</name>
<protein>
    <recommendedName>
        <fullName evidence="3">ABC transporter ATP-binding protein</fullName>
    </recommendedName>
</protein>
<dbReference type="EMBL" id="BRZA01000001">
    <property type="protein sequence ID" value="GLC87495.1"/>
    <property type="molecule type" value="Genomic_DNA"/>
</dbReference>
<evidence type="ECO:0008006" key="3">
    <source>
        <dbReference type="Google" id="ProtNLM"/>
    </source>
</evidence>
<dbReference type="RefSeq" id="WP_264987216.1">
    <property type="nucleotide sequence ID" value="NZ_BRZA01000001.1"/>
</dbReference>